<sequence>MLKNQKIFPLVKLTENTNEVPYNPYHIPPNTLLETSPVLASGLCVLDNFHNFSNSFPEKENIFILSHEVQKDFPEHKHSFYEFIYVHKGTLVNIVDGKEVLTNSGDMLLMNLDATHFERCINPETLILLICIKKEFFERTLKSFYEDKNPVSEFLRNKSSVQENHIFFSANQNAKAQLIVSDIINEYINSNYQQSFPLESLLLLLLSNLHPANGSKNHTIDDRTFELVQYIQSHCLKNSFGEIASQLGYNPSYLTTYIKKNTGRNCKDIIQETKLNEAISLLANPTISINDIAELCGYESLSHFFRIFRAKYGITPGEYRKHLL</sequence>
<dbReference type="InterPro" id="IPR014710">
    <property type="entry name" value="RmlC-like_jellyroll"/>
</dbReference>
<dbReference type="GO" id="GO:0003700">
    <property type="term" value="F:DNA-binding transcription factor activity"/>
    <property type="evidence" value="ECO:0007669"/>
    <property type="project" value="InterPro"/>
</dbReference>
<dbReference type="AlphaFoldDB" id="A0A1D3TXB1"/>
<dbReference type="InterPro" id="IPR020449">
    <property type="entry name" value="Tscrpt_reg_AraC-type_HTH"/>
</dbReference>
<dbReference type="InterPro" id="IPR003313">
    <property type="entry name" value="AraC-bd"/>
</dbReference>
<keyword evidence="3" id="KW-0804">Transcription</keyword>
<dbReference type="InterPro" id="IPR018062">
    <property type="entry name" value="HTH_AraC-typ_CS"/>
</dbReference>
<dbReference type="SUPFAM" id="SSF46689">
    <property type="entry name" value="Homeodomain-like"/>
    <property type="match status" value="1"/>
</dbReference>
<dbReference type="OrthoDB" id="9816335at2"/>
<gene>
    <name evidence="5" type="ORF">SAMN05421730_102923</name>
</gene>
<dbReference type="PROSITE" id="PS01124">
    <property type="entry name" value="HTH_ARAC_FAMILY_2"/>
    <property type="match status" value="1"/>
</dbReference>
<dbReference type="Pfam" id="PF02311">
    <property type="entry name" value="AraC_binding"/>
    <property type="match status" value="1"/>
</dbReference>
<reference evidence="5 6" key="1">
    <citation type="submission" date="2016-09" db="EMBL/GenBank/DDBJ databases">
        <authorList>
            <person name="Capua I."/>
            <person name="De Benedictis P."/>
            <person name="Joannis T."/>
            <person name="Lombin L.H."/>
            <person name="Cattoli G."/>
        </authorList>
    </citation>
    <scope>NUCLEOTIDE SEQUENCE [LARGE SCALE GENOMIC DNA]</scope>
    <source>
        <strain evidence="5 6">GluBS11</strain>
    </source>
</reference>
<dbReference type="Pfam" id="PF12833">
    <property type="entry name" value="HTH_18"/>
    <property type="match status" value="1"/>
</dbReference>
<name>A0A1D3TXB1_9FIRM</name>
<evidence type="ECO:0000313" key="6">
    <source>
        <dbReference type="Proteomes" id="UP000199315"/>
    </source>
</evidence>
<dbReference type="SUPFAM" id="SSF51182">
    <property type="entry name" value="RmlC-like cupins"/>
    <property type="match status" value="1"/>
</dbReference>
<keyword evidence="1" id="KW-0805">Transcription regulation</keyword>
<evidence type="ECO:0000313" key="5">
    <source>
        <dbReference type="EMBL" id="SCP98943.1"/>
    </source>
</evidence>
<dbReference type="PANTHER" id="PTHR43280:SF34">
    <property type="entry name" value="ARAC-FAMILY TRANSCRIPTIONAL REGULATOR"/>
    <property type="match status" value="1"/>
</dbReference>
<dbReference type="PANTHER" id="PTHR43280">
    <property type="entry name" value="ARAC-FAMILY TRANSCRIPTIONAL REGULATOR"/>
    <property type="match status" value="1"/>
</dbReference>
<keyword evidence="2 5" id="KW-0238">DNA-binding</keyword>
<accession>A0A1D3TXB1</accession>
<feature type="domain" description="HTH araC/xylS-type" evidence="4">
    <location>
        <begin position="225"/>
        <end position="322"/>
    </location>
</feature>
<keyword evidence="6" id="KW-1185">Reference proteome</keyword>
<dbReference type="Gene3D" id="2.60.120.10">
    <property type="entry name" value="Jelly Rolls"/>
    <property type="match status" value="1"/>
</dbReference>
<dbReference type="EMBL" id="FMKA01000029">
    <property type="protein sequence ID" value="SCP98943.1"/>
    <property type="molecule type" value="Genomic_DNA"/>
</dbReference>
<dbReference type="Gene3D" id="1.10.10.60">
    <property type="entry name" value="Homeodomain-like"/>
    <property type="match status" value="2"/>
</dbReference>
<dbReference type="STRING" id="1619234.SAMN05421730_102923"/>
<evidence type="ECO:0000256" key="3">
    <source>
        <dbReference type="ARBA" id="ARBA00023163"/>
    </source>
</evidence>
<dbReference type="SMART" id="SM00342">
    <property type="entry name" value="HTH_ARAC"/>
    <property type="match status" value="1"/>
</dbReference>
<dbReference type="Proteomes" id="UP000199315">
    <property type="component" value="Unassembled WGS sequence"/>
</dbReference>
<protein>
    <submittedName>
        <fullName evidence="5">AraC-type DNA-binding protein</fullName>
    </submittedName>
</protein>
<evidence type="ECO:0000256" key="1">
    <source>
        <dbReference type="ARBA" id="ARBA00023015"/>
    </source>
</evidence>
<dbReference type="PROSITE" id="PS00041">
    <property type="entry name" value="HTH_ARAC_FAMILY_1"/>
    <property type="match status" value="1"/>
</dbReference>
<evidence type="ECO:0000259" key="4">
    <source>
        <dbReference type="PROSITE" id="PS01124"/>
    </source>
</evidence>
<dbReference type="InterPro" id="IPR011051">
    <property type="entry name" value="RmlC_Cupin_sf"/>
</dbReference>
<dbReference type="GO" id="GO:0043565">
    <property type="term" value="F:sequence-specific DNA binding"/>
    <property type="evidence" value="ECO:0007669"/>
    <property type="project" value="InterPro"/>
</dbReference>
<organism evidence="5 6">
    <name type="scientific">Anaerobium acetethylicum</name>
    <dbReference type="NCBI Taxonomy" id="1619234"/>
    <lineage>
        <taxon>Bacteria</taxon>
        <taxon>Bacillati</taxon>
        <taxon>Bacillota</taxon>
        <taxon>Clostridia</taxon>
        <taxon>Lachnospirales</taxon>
        <taxon>Lachnospiraceae</taxon>
        <taxon>Anaerobium</taxon>
    </lineage>
</organism>
<proteinExistence type="predicted"/>
<dbReference type="PRINTS" id="PR00032">
    <property type="entry name" value="HTHARAC"/>
</dbReference>
<dbReference type="InterPro" id="IPR009057">
    <property type="entry name" value="Homeodomain-like_sf"/>
</dbReference>
<dbReference type="RefSeq" id="WP_091236175.1">
    <property type="nucleotide sequence ID" value="NZ_FMKA01000029.1"/>
</dbReference>
<dbReference type="InterPro" id="IPR018060">
    <property type="entry name" value="HTH_AraC"/>
</dbReference>
<evidence type="ECO:0000256" key="2">
    <source>
        <dbReference type="ARBA" id="ARBA00023125"/>
    </source>
</evidence>